<sequence>MFADACQPLESVILPAKSILIQELPVHSKVYFSTIISDEHKAEISSWIDHKITTYSLTNHLYEFQLILRWICSSDMWLRWYSDYNPLIWSNTNNNTVFIQARDSFIFSLKNNNIQNSILSKEI</sequence>
<evidence type="ECO:0000313" key="2">
    <source>
        <dbReference type="Proteomes" id="UP000266861"/>
    </source>
</evidence>
<name>A0A397IUC4_9GLOM</name>
<accession>A0A397IUC4</accession>
<evidence type="ECO:0000313" key="1">
    <source>
        <dbReference type="EMBL" id="RHZ78322.1"/>
    </source>
</evidence>
<dbReference type="OrthoDB" id="25620at2759"/>
<proteinExistence type="predicted"/>
<dbReference type="Proteomes" id="UP000266861">
    <property type="component" value="Unassembled WGS sequence"/>
</dbReference>
<comment type="caution">
    <text evidence="1">The sequence shown here is derived from an EMBL/GenBank/DDBJ whole genome shotgun (WGS) entry which is preliminary data.</text>
</comment>
<reference evidence="1 2" key="1">
    <citation type="submission" date="2018-08" db="EMBL/GenBank/DDBJ databases">
        <title>Genome and evolution of the arbuscular mycorrhizal fungus Diversispora epigaea (formerly Glomus versiforme) and its bacterial endosymbionts.</title>
        <authorList>
            <person name="Sun X."/>
            <person name="Fei Z."/>
            <person name="Harrison M."/>
        </authorList>
    </citation>
    <scope>NUCLEOTIDE SEQUENCE [LARGE SCALE GENOMIC DNA]</scope>
    <source>
        <strain evidence="1 2">IT104</strain>
    </source>
</reference>
<dbReference type="AlphaFoldDB" id="A0A397IUC4"/>
<protein>
    <submittedName>
        <fullName evidence="1">Uncharacterized protein</fullName>
    </submittedName>
</protein>
<organism evidence="1 2">
    <name type="scientific">Diversispora epigaea</name>
    <dbReference type="NCBI Taxonomy" id="1348612"/>
    <lineage>
        <taxon>Eukaryota</taxon>
        <taxon>Fungi</taxon>
        <taxon>Fungi incertae sedis</taxon>
        <taxon>Mucoromycota</taxon>
        <taxon>Glomeromycotina</taxon>
        <taxon>Glomeromycetes</taxon>
        <taxon>Diversisporales</taxon>
        <taxon>Diversisporaceae</taxon>
        <taxon>Diversispora</taxon>
    </lineage>
</organism>
<gene>
    <name evidence="1" type="ORF">Glove_166g222</name>
</gene>
<keyword evidence="2" id="KW-1185">Reference proteome</keyword>
<dbReference type="EMBL" id="PQFF01000156">
    <property type="protein sequence ID" value="RHZ78322.1"/>
    <property type="molecule type" value="Genomic_DNA"/>
</dbReference>